<dbReference type="Proteomes" id="UP001162131">
    <property type="component" value="Unassembled WGS sequence"/>
</dbReference>
<evidence type="ECO:0000313" key="1">
    <source>
        <dbReference type="EMBL" id="CAG9312731.1"/>
    </source>
</evidence>
<keyword evidence="2" id="KW-1185">Reference proteome</keyword>
<organism evidence="1 2">
    <name type="scientific">Blepharisma stoltei</name>
    <dbReference type="NCBI Taxonomy" id="1481888"/>
    <lineage>
        <taxon>Eukaryota</taxon>
        <taxon>Sar</taxon>
        <taxon>Alveolata</taxon>
        <taxon>Ciliophora</taxon>
        <taxon>Postciliodesmatophora</taxon>
        <taxon>Heterotrichea</taxon>
        <taxon>Heterotrichida</taxon>
        <taxon>Blepharismidae</taxon>
        <taxon>Blepharisma</taxon>
    </lineage>
</organism>
<evidence type="ECO:0000313" key="2">
    <source>
        <dbReference type="Proteomes" id="UP001162131"/>
    </source>
</evidence>
<protein>
    <submittedName>
        <fullName evidence="1">Uncharacterized protein</fullName>
    </submittedName>
</protein>
<dbReference type="AlphaFoldDB" id="A0AAU9IHN1"/>
<sequence length="277" mass="32872">MRLSHIFDKKVDQNEIESKYLWNLHNNAITKIIHRINLITFKIDYSLVFTEYDSILSCTAIPNNQIYGMKVKKFSKYHQYLYLSDENFNIKEIETPIKHPSIRHYFVSCFYDDSIFIFESEYNFGLGDNKVHKASRFLISKNQWVHLTNFPFDFLTSCTGLNQKIIISTDQPGLWIYDICLDSYTHHLPIADINVTVEHKFIKFSGRLYMIMLSQVSKVYSCEDPLSEWKFECDFKDQIFGQEIFPHVFYEGSIYYLRGATLYEFSLSKFESKEVKT</sequence>
<accession>A0AAU9IHN1</accession>
<proteinExistence type="predicted"/>
<dbReference type="EMBL" id="CAJZBQ010000009">
    <property type="protein sequence ID" value="CAG9312731.1"/>
    <property type="molecule type" value="Genomic_DNA"/>
</dbReference>
<gene>
    <name evidence="1" type="ORF">BSTOLATCC_MIC7527</name>
</gene>
<reference evidence="1" key="1">
    <citation type="submission" date="2021-09" db="EMBL/GenBank/DDBJ databases">
        <authorList>
            <consortium name="AG Swart"/>
            <person name="Singh M."/>
            <person name="Singh A."/>
            <person name="Seah K."/>
            <person name="Emmerich C."/>
        </authorList>
    </citation>
    <scope>NUCLEOTIDE SEQUENCE</scope>
    <source>
        <strain evidence="1">ATCC30299</strain>
    </source>
</reference>
<comment type="caution">
    <text evidence="1">The sequence shown here is derived from an EMBL/GenBank/DDBJ whole genome shotgun (WGS) entry which is preliminary data.</text>
</comment>
<name>A0AAU9IHN1_9CILI</name>